<dbReference type="AlphaFoldDB" id="A0A6N7XNS7"/>
<evidence type="ECO:0000256" key="3">
    <source>
        <dbReference type="ARBA" id="ARBA00022676"/>
    </source>
</evidence>
<dbReference type="Proteomes" id="UP000469325">
    <property type="component" value="Unassembled WGS sequence"/>
</dbReference>
<dbReference type="PANTHER" id="PTHR48090">
    <property type="entry name" value="UNDECAPRENYL-PHOSPHATE 4-DEOXY-4-FORMAMIDO-L-ARABINOSE TRANSFERASE-RELATED"/>
    <property type="match status" value="1"/>
</dbReference>
<evidence type="ECO:0000256" key="5">
    <source>
        <dbReference type="ARBA" id="ARBA00022692"/>
    </source>
</evidence>
<dbReference type="InterPro" id="IPR029044">
    <property type="entry name" value="Nucleotide-diphossugar_trans"/>
</dbReference>
<keyword evidence="6" id="KW-0448">Lipopolysaccharide biosynthesis</keyword>
<sequence length="308" mass="34457">MLVSVVIPCYNSQRSIGEVVSLTISEFDRLDGYECEFVLVNDGSPADDTYGEICRLAQEYPNVHGINLMRNFGQHNAIMCGLNYAKGDLVLGMDDDLQNHPTQIPKLLAKMEEGDYDLVYGVFEEQKNSKVKTFTSWLNKVTARKMLGRSKDVVTSSFWLINRKLRDQVVRFRNYNPMIEALFSRMTDNVGCVVVEHHAREYGSSGYTLGKLVKLWLAYFNYTVLPLRAISGIGVVTAIVGFVFGIVTVIRKLIDPSILAGWASITSILLFFFGLVLLALGIIGEYVGDIVLSVNSTPQYIVRDTVNL</sequence>
<evidence type="ECO:0000256" key="4">
    <source>
        <dbReference type="ARBA" id="ARBA00022679"/>
    </source>
</evidence>
<keyword evidence="5 9" id="KW-0812">Transmembrane</keyword>
<evidence type="ECO:0000313" key="11">
    <source>
        <dbReference type="EMBL" id="MST71599.1"/>
    </source>
</evidence>
<gene>
    <name evidence="11" type="ORF">FYJ68_00455</name>
</gene>
<dbReference type="CDD" id="cd04187">
    <property type="entry name" value="DPM1_like_bac"/>
    <property type="match status" value="1"/>
</dbReference>
<dbReference type="SUPFAM" id="SSF53448">
    <property type="entry name" value="Nucleotide-diphospho-sugar transferases"/>
    <property type="match status" value="1"/>
</dbReference>
<proteinExistence type="inferred from homology"/>
<dbReference type="GO" id="GO:0005886">
    <property type="term" value="C:plasma membrane"/>
    <property type="evidence" value="ECO:0007669"/>
    <property type="project" value="TreeGrafter"/>
</dbReference>
<dbReference type="EMBL" id="VUNC01000001">
    <property type="protein sequence ID" value="MST71599.1"/>
    <property type="molecule type" value="Genomic_DNA"/>
</dbReference>
<evidence type="ECO:0000256" key="6">
    <source>
        <dbReference type="ARBA" id="ARBA00022985"/>
    </source>
</evidence>
<evidence type="ECO:0000256" key="7">
    <source>
        <dbReference type="ARBA" id="ARBA00022989"/>
    </source>
</evidence>
<dbReference type="GO" id="GO:0009103">
    <property type="term" value="P:lipopolysaccharide biosynthetic process"/>
    <property type="evidence" value="ECO:0007669"/>
    <property type="project" value="UniProtKB-KW"/>
</dbReference>
<evidence type="ECO:0000313" key="12">
    <source>
        <dbReference type="Proteomes" id="UP000469325"/>
    </source>
</evidence>
<dbReference type="Gene3D" id="3.90.550.10">
    <property type="entry name" value="Spore Coat Polysaccharide Biosynthesis Protein SpsA, Chain A"/>
    <property type="match status" value="1"/>
</dbReference>
<reference evidence="11 12" key="1">
    <citation type="submission" date="2019-08" db="EMBL/GenBank/DDBJ databases">
        <title>In-depth cultivation of the pig gut microbiome towards novel bacterial diversity and tailored functional studies.</title>
        <authorList>
            <person name="Wylensek D."/>
            <person name="Hitch T.C.A."/>
            <person name="Clavel T."/>
        </authorList>
    </citation>
    <scope>NUCLEOTIDE SEQUENCE [LARGE SCALE GENOMIC DNA]</scope>
    <source>
        <strain evidence="11 12">CA-Schmier-601-WT-1</strain>
    </source>
</reference>
<comment type="similarity">
    <text evidence="1">Belongs to the glycosyltransferase 2 family.</text>
</comment>
<evidence type="ECO:0000256" key="8">
    <source>
        <dbReference type="ARBA" id="ARBA00023136"/>
    </source>
</evidence>
<feature type="transmembrane region" description="Helical" evidence="9">
    <location>
        <begin position="229"/>
        <end position="250"/>
    </location>
</feature>
<organism evidence="11 12">
    <name type="scientific">Olsenella porci</name>
    <dbReference type="NCBI Taxonomy" id="2652279"/>
    <lineage>
        <taxon>Bacteria</taxon>
        <taxon>Bacillati</taxon>
        <taxon>Actinomycetota</taxon>
        <taxon>Coriobacteriia</taxon>
        <taxon>Coriobacteriales</taxon>
        <taxon>Atopobiaceae</taxon>
        <taxon>Olsenella</taxon>
    </lineage>
</organism>
<keyword evidence="8 9" id="KW-0472">Membrane</keyword>
<protein>
    <submittedName>
        <fullName evidence="11">Glycosyltransferase family 2 protein</fullName>
    </submittedName>
</protein>
<dbReference type="Pfam" id="PF00535">
    <property type="entry name" value="Glycos_transf_2"/>
    <property type="match status" value="1"/>
</dbReference>
<dbReference type="InterPro" id="IPR001173">
    <property type="entry name" value="Glyco_trans_2-like"/>
</dbReference>
<evidence type="ECO:0000259" key="10">
    <source>
        <dbReference type="Pfam" id="PF00535"/>
    </source>
</evidence>
<evidence type="ECO:0000256" key="2">
    <source>
        <dbReference type="ARBA" id="ARBA00022475"/>
    </source>
</evidence>
<dbReference type="GO" id="GO:0099621">
    <property type="term" value="F:undecaprenyl-phosphate 4-deoxy-4-formamido-L-arabinose transferase activity"/>
    <property type="evidence" value="ECO:0007669"/>
    <property type="project" value="TreeGrafter"/>
</dbReference>
<dbReference type="InterPro" id="IPR050256">
    <property type="entry name" value="Glycosyltransferase_2"/>
</dbReference>
<keyword evidence="7 9" id="KW-1133">Transmembrane helix</keyword>
<keyword evidence="4 11" id="KW-0808">Transferase</keyword>
<comment type="caution">
    <text evidence="11">The sequence shown here is derived from an EMBL/GenBank/DDBJ whole genome shotgun (WGS) entry which is preliminary data.</text>
</comment>
<evidence type="ECO:0000256" key="1">
    <source>
        <dbReference type="ARBA" id="ARBA00006739"/>
    </source>
</evidence>
<keyword evidence="12" id="KW-1185">Reference proteome</keyword>
<dbReference type="PANTHER" id="PTHR48090:SF3">
    <property type="entry name" value="UNDECAPRENYL-PHOSPHATE 4-DEOXY-4-FORMAMIDO-L-ARABINOSE TRANSFERASE"/>
    <property type="match status" value="1"/>
</dbReference>
<feature type="domain" description="Glycosyltransferase 2-like" evidence="10">
    <location>
        <begin position="4"/>
        <end position="166"/>
    </location>
</feature>
<accession>A0A6N7XNS7</accession>
<feature type="transmembrane region" description="Helical" evidence="9">
    <location>
        <begin position="262"/>
        <end position="283"/>
    </location>
</feature>
<keyword evidence="3" id="KW-0328">Glycosyltransferase</keyword>
<keyword evidence="2" id="KW-1003">Cell membrane</keyword>
<name>A0A6N7XNS7_9ACTN</name>
<evidence type="ECO:0000256" key="9">
    <source>
        <dbReference type="SAM" id="Phobius"/>
    </source>
</evidence>